<dbReference type="Proteomes" id="UP000237040">
    <property type="component" value="Unassembled WGS sequence"/>
</dbReference>
<comment type="caution">
    <text evidence="3">The sequence shown here is derived from an EMBL/GenBank/DDBJ whole genome shotgun (WGS) entry which is preliminary data.</text>
</comment>
<dbReference type="Gene3D" id="3.40.710.10">
    <property type="entry name" value="DD-peptidase/beta-lactamase superfamily"/>
    <property type="match status" value="1"/>
</dbReference>
<evidence type="ECO:0000259" key="2">
    <source>
        <dbReference type="Pfam" id="PF00144"/>
    </source>
</evidence>
<feature type="domain" description="Beta-lactamase-related" evidence="2">
    <location>
        <begin position="6"/>
        <end position="332"/>
    </location>
</feature>
<dbReference type="EMBL" id="PNIL01000036">
    <property type="protein sequence ID" value="PMP67754.1"/>
    <property type="molecule type" value="Genomic_DNA"/>
</dbReference>
<sequence length="348" mass="38982">MNIETVVEEALKQKIATAIGVSVVKSDRVLFEIVRGKTEENGDFITNETLFDLASLTKVVFTTPYILKLVEEGFLSINDPVSLYIEGFPGNITLKNLLTHTAGLKAWLPIFASNLQASNDRPYEVEEIKKEEAIEKILKYGIERPPDKQVEYSDLGFILLGFIIEKITNKSLKENARSFFDDLLMYDTGFEVKGSVCATEVLNGKRLKGVVHDENARALGGASGHAGLFSNLKDLEQYSKFILNKGFVSSKRILIEDSIRLMRESFTDGLKPERTIGFVKGKFLSGGPDFASDDSIGHTGFTGTSIFFDFEKDISITILTNRVYFGRDNNKHMHLRRVIGNLVYKEIL</sequence>
<dbReference type="PANTHER" id="PTHR43283:SF11">
    <property type="entry name" value="BETA-LACTAMASE-RELATED DOMAIN-CONTAINING PROTEIN"/>
    <property type="match status" value="1"/>
</dbReference>
<dbReference type="PANTHER" id="PTHR43283">
    <property type="entry name" value="BETA-LACTAMASE-RELATED"/>
    <property type="match status" value="1"/>
</dbReference>
<protein>
    <recommendedName>
        <fullName evidence="2">Beta-lactamase-related domain-containing protein</fullName>
    </recommendedName>
</protein>
<dbReference type="InterPro" id="IPR050789">
    <property type="entry name" value="Diverse_Enzym_Activities"/>
</dbReference>
<reference evidence="3 4" key="1">
    <citation type="submission" date="2018-01" db="EMBL/GenBank/DDBJ databases">
        <title>Metagenomic assembled genomes from two thermal pools in the Uzon Caldera, Kamchatka, Russia.</title>
        <authorList>
            <person name="Wilkins L."/>
            <person name="Ettinger C."/>
        </authorList>
    </citation>
    <scope>NUCLEOTIDE SEQUENCE [LARGE SCALE GENOMIC DNA]</scope>
    <source>
        <strain evidence="3">ZAV-07</strain>
    </source>
</reference>
<organism evidence="3 4">
    <name type="scientific">Caldisericum exile</name>
    <dbReference type="NCBI Taxonomy" id="693075"/>
    <lineage>
        <taxon>Bacteria</taxon>
        <taxon>Pseudomonadati</taxon>
        <taxon>Caldisericota/Cryosericota group</taxon>
        <taxon>Caldisericota</taxon>
        <taxon>Caldisericia</taxon>
        <taxon>Caldisericales</taxon>
        <taxon>Caldisericaceae</taxon>
        <taxon>Caldisericum</taxon>
    </lineage>
</organism>
<dbReference type="AlphaFoldDB" id="A0A2J6WER2"/>
<dbReference type="SUPFAM" id="SSF56601">
    <property type="entry name" value="beta-lactamase/transpeptidase-like"/>
    <property type="match status" value="1"/>
</dbReference>
<gene>
    <name evidence="3" type="ORF">C0189_02495</name>
</gene>
<accession>A0A2J6WER2</accession>
<dbReference type="InterPro" id="IPR012338">
    <property type="entry name" value="Beta-lactam/transpept-like"/>
</dbReference>
<evidence type="ECO:0000313" key="4">
    <source>
        <dbReference type="Proteomes" id="UP000237040"/>
    </source>
</evidence>
<dbReference type="Pfam" id="PF00144">
    <property type="entry name" value="Beta-lactamase"/>
    <property type="match status" value="1"/>
</dbReference>
<dbReference type="GO" id="GO:0016787">
    <property type="term" value="F:hydrolase activity"/>
    <property type="evidence" value="ECO:0007669"/>
    <property type="project" value="UniProtKB-KW"/>
</dbReference>
<dbReference type="RefSeq" id="WP_424586918.1">
    <property type="nucleotide sequence ID" value="NZ_JBNARP010000030.1"/>
</dbReference>
<name>A0A2J6WER2_9BACT</name>
<proteinExistence type="predicted"/>
<evidence type="ECO:0000256" key="1">
    <source>
        <dbReference type="ARBA" id="ARBA00022801"/>
    </source>
</evidence>
<keyword evidence="1" id="KW-0378">Hydrolase</keyword>
<dbReference type="InterPro" id="IPR001466">
    <property type="entry name" value="Beta-lactam-related"/>
</dbReference>
<evidence type="ECO:0000313" key="3">
    <source>
        <dbReference type="EMBL" id="PMP67754.1"/>
    </source>
</evidence>